<dbReference type="GO" id="GO:0006310">
    <property type="term" value="P:DNA recombination"/>
    <property type="evidence" value="ECO:0007669"/>
    <property type="project" value="UniProtKB-KW"/>
</dbReference>
<evidence type="ECO:0000256" key="2">
    <source>
        <dbReference type="ARBA" id="ARBA00023125"/>
    </source>
</evidence>
<dbReference type="InterPro" id="IPR011010">
    <property type="entry name" value="DNA_brk_join_enz"/>
</dbReference>
<comment type="caution">
    <text evidence="7">The sequence shown here is derived from an EMBL/GenBank/DDBJ whole genome shotgun (WGS) entry which is preliminary data.</text>
</comment>
<dbReference type="CDD" id="cd00798">
    <property type="entry name" value="INT_XerDC_C"/>
    <property type="match status" value="1"/>
</dbReference>
<dbReference type="SUPFAM" id="SSF47823">
    <property type="entry name" value="lambda integrase-like, N-terminal domain"/>
    <property type="match status" value="1"/>
</dbReference>
<evidence type="ECO:0000256" key="3">
    <source>
        <dbReference type="ARBA" id="ARBA00023172"/>
    </source>
</evidence>
<dbReference type="InterPro" id="IPR004107">
    <property type="entry name" value="Integrase_SAM-like_N"/>
</dbReference>
<gene>
    <name evidence="7" type="ORF">A2172_05150</name>
</gene>
<dbReference type="AlphaFoldDB" id="A0A1G1W8E2"/>
<evidence type="ECO:0000313" key="7">
    <source>
        <dbReference type="EMBL" id="OGY23891.1"/>
    </source>
</evidence>
<evidence type="ECO:0008006" key="9">
    <source>
        <dbReference type="Google" id="ProtNLM"/>
    </source>
</evidence>
<dbReference type="STRING" id="1802593.A2172_05150"/>
<dbReference type="InterPro" id="IPR010998">
    <property type="entry name" value="Integrase_recombinase_N"/>
</dbReference>
<evidence type="ECO:0000313" key="8">
    <source>
        <dbReference type="Proteomes" id="UP000176631"/>
    </source>
</evidence>
<dbReference type="Gene3D" id="1.10.150.130">
    <property type="match status" value="1"/>
</dbReference>
<evidence type="ECO:0000259" key="6">
    <source>
        <dbReference type="PROSITE" id="PS51900"/>
    </source>
</evidence>
<dbReference type="InterPro" id="IPR044068">
    <property type="entry name" value="CB"/>
</dbReference>
<dbReference type="Proteomes" id="UP000176631">
    <property type="component" value="Unassembled WGS sequence"/>
</dbReference>
<proteinExistence type="predicted"/>
<evidence type="ECO:0000256" key="1">
    <source>
        <dbReference type="ARBA" id="ARBA00022908"/>
    </source>
</evidence>
<dbReference type="PROSITE" id="PS51900">
    <property type="entry name" value="CB"/>
    <property type="match status" value="1"/>
</dbReference>
<dbReference type="PROSITE" id="PS51898">
    <property type="entry name" value="TYR_RECOMBINASE"/>
    <property type="match status" value="1"/>
</dbReference>
<keyword evidence="3" id="KW-0233">DNA recombination</keyword>
<evidence type="ECO:0000259" key="5">
    <source>
        <dbReference type="PROSITE" id="PS51898"/>
    </source>
</evidence>
<dbReference type="InterPro" id="IPR013762">
    <property type="entry name" value="Integrase-like_cat_sf"/>
</dbReference>
<dbReference type="SUPFAM" id="SSF56349">
    <property type="entry name" value="DNA breaking-rejoining enzymes"/>
    <property type="match status" value="1"/>
</dbReference>
<name>A0A1G1W8E2_9BACT</name>
<feature type="domain" description="Core-binding (CB)" evidence="6">
    <location>
        <begin position="1"/>
        <end position="90"/>
    </location>
</feature>
<feature type="domain" description="Tyr recombinase" evidence="5">
    <location>
        <begin position="111"/>
        <end position="291"/>
    </location>
</feature>
<dbReference type="EMBL" id="MHCP01000019">
    <property type="protein sequence ID" value="OGY23891.1"/>
    <property type="molecule type" value="Genomic_DNA"/>
</dbReference>
<evidence type="ECO:0000256" key="4">
    <source>
        <dbReference type="PROSITE-ProRule" id="PRU01248"/>
    </source>
</evidence>
<accession>A0A1G1W8E2</accession>
<keyword evidence="1" id="KW-0229">DNA integration</keyword>
<reference evidence="7 8" key="1">
    <citation type="journal article" date="2016" name="Nat. Commun.">
        <title>Thousands of microbial genomes shed light on interconnected biogeochemical processes in an aquifer system.</title>
        <authorList>
            <person name="Anantharaman K."/>
            <person name="Brown C.T."/>
            <person name="Hug L.A."/>
            <person name="Sharon I."/>
            <person name="Castelle C.J."/>
            <person name="Probst A.J."/>
            <person name="Thomas B.C."/>
            <person name="Singh A."/>
            <person name="Wilkins M.J."/>
            <person name="Karaoz U."/>
            <person name="Brodie E.L."/>
            <person name="Williams K.H."/>
            <person name="Hubbard S.S."/>
            <person name="Banfield J.F."/>
        </authorList>
    </citation>
    <scope>NUCLEOTIDE SEQUENCE [LARGE SCALE GENOMIC DNA]</scope>
</reference>
<dbReference type="PANTHER" id="PTHR30349:SF81">
    <property type="entry name" value="TYROSINE RECOMBINASE XERC"/>
    <property type="match status" value="1"/>
</dbReference>
<dbReference type="Pfam" id="PF00589">
    <property type="entry name" value="Phage_integrase"/>
    <property type="match status" value="1"/>
</dbReference>
<organism evidence="7 8">
    <name type="scientific">Candidatus Woykebacteria bacterium RBG_13_40_15</name>
    <dbReference type="NCBI Taxonomy" id="1802593"/>
    <lineage>
        <taxon>Bacteria</taxon>
        <taxon>Candidatus Woykeibacteriota</taxon>
    </lineage>
</organism>
<dbReference type="InterPro" id="IPR050090">
    <property type="entry name" value="Tyrosine_recombinase_XerCD"/>
</dbReference>
<dbReference type="Pfam" id="PF02899">
    <property type="entry name" value="Phage_int_SAM_1"/>
    <property type="match status" value="1"/>
</dbReference>
<protein>
    <recommendedName>
        <fullName evidence="9">Tyrosine recombinase XerD</fullName>
    </recommendedName>
</protein>
<dbReference type="GO" id="GO:0003677">
    <property type="term" value="F:DNA binding"/>
    <property type="evidence" value="ECO:0007669"/>
    <property type="project" value="UniProtKB-UniRule"/>
</dbReference>
<dbReference type="InterPro" id="IPR002104">
    <property type="entry name" value="Integrase_catalytic"/>
</dbReference>
<dbReference type="GO" id="GO:0015074">
    <property type="term" value="P:DNA integration"/>
    <property type="evidence" value="ECO:0007669"/>
    <property type="project" value="UniProtKB-KW"/>
</dbReference>
<dbReference type="PANTHER" id="PTHR30349">
    <property type="entry name" value="PHAGE INTEGRASE-RELATED"/>
    <property type="match status" value="1"/>
</dbReference>
<dbReference type="Gene3D" id="1.10.443.10">
    <property type="entry name" value="Intergrase catalytic core"/>
    <property type="match status" value="1"/>
</dbReference>
<keyword evidence="2 4" id="KW-0238">DNA-binding</keyword>
<sequence>MDVEVTAFLRHIQERMLFADNTALAYKADLHQLWGYLRTATNADGTSLPWNKVDEALIRGYISELQERHYKAATVTRKIVSLKAFFAFLHQVEGIVGHNPTENVGFRVPKSLPKPLSIREVDELLEQPARLVTPEAKRDKAMLELLYATGLRVTELVSLDVNHLHMNRRVPHIRCVGRGSKERTIPIHKDALQALEEYLDDGRPRLVRNKHQAALFVNRRGERLTRQGFWLILKGYAKAAAIAKPVTPHTLRHSFATHMLNGGAPLRNVQALLGHACQSTTRVYAPFARTA</sequence>